<dbReference type="RefSeq" id="WP_103911415.1">
    <property type="nucleotide sequence ID" value="NZ_FNUZ01000005.1"/>
</dbReference>
<dbReference type="AlphaFoldDB" id="A0A1H6ARC3"/>
<dbReference type="PANTHER" id="PTHR31321">
    <property type="entry name" value="ACYL-COA THIOESTER HYDROLASE YBHC-RELATED"/>
    <property type="match status" value="1"/>
</dbReference>
<reference evidence="7 8" key="1">
    <citation type="submission" date="2016-10" db="EMBL/GenBank/DDBJ databases">
        <authorList>
            <person name="de Groot N.N."/>
        </authorList>
    </citation>
    <scope>NUCLEOTIDE SEQUENCE [LARGE SCALE GENOMIC DNA]</scope>
    <source>
        <strain evidence="7 8">DSM 26915</strain>
    </source>
</reference>
<dbReference type="EMBL" id="FNUZ01000005">
    <property type="protein sequence ID" value="SEG51243.1"/>
    <property type="molecule type" value="Genomic_DNA"/>
</dbReference>
<dbReference type="PROSITE" id="PS00503">
    <property type="entry name" value="PECTINESTERASE_2"/>
    <property type="match status" value="1"/>
</dbReference>
<accession>A0A1H6ARC3</accession>
<dbReference type="InterPro" id="IPR000070">
    <property type="entry name" value="Pectinesterase_cat"/>
</dbReference>
<sequence>MKPVNPELTEEQAALFTRDRVLSRAGATLAPDDLPWSPAWGASPDWVMTVGVTGSDHKTVQSAVDAAIMAAVADGHGGLAELRLAEGQFDGLVYLPNVQIGDDALRFRITGAGQGRTVLTAAIDAESPGSEYRARFAAQFAVSPLPVQVLYEQIADRGKLSTANASVLRNEAVGTCLQGLSIRNTYNCDRDAAAESDEKNAQGQYLSGQHQAVALLSLGDGLAVRDVALHSFQDTLYLQSREGRITRSAFENCLIEGDVDFIFGQGTAHFQGCTIRSLGSRKAQSWATAPSTRMHVPYGFVFNECHFTHDGAGDVAGGQVLLGRQWFEAVRATPYGIPPDPDYRVDLGPVSILSEDGNTISRQTLEAVGKCVLLNCRISSEYNSVSPWGPWCGGHWDREGQHHPAPWHPRYRPVQTGLQDLQAELGPWLAAQGLCYDSAHHKGPWMGLWRCRFEI</sequence>
<dbReference type="Pfam" id="PF01095">
    <property type="entry name" value="Pectinesterase"/>
    <property type="match status" value="1"/>
</dbReference>
<dbReference type="Proteomes" id="UP000236752">
    <property type="component" value="Unassembled WGS sequence"/>
</dbReference>
<evidence type="ECO:0000259" key="6">
    <source>
        <dbReference type="Pfam" id="PF01095"/>
    </source>
</evidence>
<dbReference type="InterPro" id="IPR012334">
    <property type="entry name" value="Pectin_lyas_fold"/>
</dbReference>
<dbReference type="PANTHER" id="PTHR31321:SF57">
    <property type="entry name" value="PECTINESTERASE 53-RELATED"/>
    <property type="match status" value="1"/>
</dbReference>
<dbReference type="UniPathway" id="UPA00545">
    <property type="reaction ID" value="UER00823"/>
</dbReference>
<dbReference type="Gene3D" id="2.160.20.10">
    <property type="entry name" value="Single-stranded right-handed beta-helix, Pectin lyase-like"/>
    <property type="match status" value="1"/>
</dbReference>
<keyword evidence="3 5" id="KW-0063">Aspartyl esterase</keyword>
<protein>
    <recommendedName>
        <fullName evidence="5">Pectinesterase</fullName>
        <ecNumber evidence="5">3.1.1.11</ecNumber>
    </recommendedName>
</protein>
<dbReference type="GO" id="GO:0042545">
    <property type="term" value="P:cell wall modification"/>
    <property type="evidence" value="ECO:0007669"/>
    <property type="project" value="UniProtKB-UniRule"/>
</dbReference>
<feature type="domain" description="Pectinesterase catalytic" evidence="6">
    <location>
        <begin position="209"/>
        <end position="328"/>
    </location>
</feature>
<dbReference type="EC" id="3.1.1.11" evidence="5"/>
<organism evidence="7 8">
    <name type="scientific">Thalassococcus halodurans</name>
    <dbReference type="NCBI Taxonomy" id="373675"/>
    <lineage>
        <taxon>Bacteria</taxon>
        <taxon>Pseudomonadati</taxon>
        <taxon>Pseudomonadota</taxon>
        <taxon>Alphaproteobacteria</taxon>
        <taxon>Rhodobacterales</taxon>
        <taxon>Roseobacteraceae</taxon>
        <taxon>Thalassococcus</taxon>
    </lineage>
</organism>
<evidence type="ECO:0000313" key="8">
    <source>
        <dbReference type="Proteomes" id="UP000236752"/>
    </source>
</evidence>
<dbReference type="SUPFAM" id="SSF51126">
    <property type="entry name" value="Pectin lyase-like"/>
    <property type="match status" value="1"/>
</dbReference>
<dbReference type="GO" id="GO:0045490">
    <property type="term" value="P:pectin catabolic process"/>
    <property type="evidence" value="ECO:0007669"/>
    <property type="project" value="UniProtKB-UniRule"/>
</dbReference>
<dbReference type="GO" id="GO:0009279">
    <property type="term" value="C:cell outer membrane"/>
    <property type="evidence" value="ECO:0007669"/>
    <property type="project" value="TreeGrafter"/>
</dbReference>
<proteinExistence type="inferred from homology"/>
<evidence type="ECO:0000256" key="2">
    <source>
        <dbReference type="ARBA" id="ARBA00022801"/>
    </source>
</evidence>
<comment type="pathway">
    <text evidence="5">Glycan metabolism; pectin degradation; 2-dehydro-3-deoxy-D-gluconate from pectin: step 1/5.</text>
</comment>
<dbReference type="OrthoDB" id="191551at2"/>
<name>A0A1H6ARC3_9RHOB</name>
<evidence type="ECO:0000313" key="7">
    <source>
        <dbReference type="EMBL" id="SEG51243.1"/>
    </source>
</evidence>
<gene>
    <name evidence="7" type="ORF">SAMN04488045_3120</name>
</gene>
<dbReference type="InterPro" id="IPR033131">
    <property type="entry name" value="Pectinesterase_Asp_AS"/>
</dbReference>
<dbReference type="InterPro" id="IPR011050">
    <property type="entry name" value="Pectin_lyase_fold/virulence"/>
</dbReference>
<evidence type="ECO:0000256" key="5">
    <source>
        <dbReference type="RuleBase" id="RU000589"/>
    </source>
</evidence>
<comment type="similarity">
    <text evidence="1">Belongs to the pectinesterase family.</text>
</comment>
<evidence type="ECO:0000256" key="3">
    <source>
        <dbReference type="ARBA" id="ARBA00023085"/>
    </source>
</evidence>
<feature type="active site" evidence="4">
    <location>
        <position position="260"/>
    </location>
</feature>
<comment type="catalytic activity">
    <reaction evidence="5">
        <text>[(1-&gt;4)-alpha-D-galacturonosyl methyl ester](n) + n H2O = [(1-&gt;4)-alpha-D-galacturonosyl](n) + n methanol + n H(+)</text>
        <dbReference type="Rhea" id="RHEA:22380"/>
        <dbReference type="Rhea" id="RHEA-COMP:14570"/>
        <dbReference type="Rhea" id="RHEA-COMP:14573"/>
        <dbReference type="ChEBI" id="CHEBI:15377"/>
        <dbReference type="ChEBI" id="CHEBI:15378"/>
        <dbReference type="ChEBI" id="CHEBI:17790"/>
        <dbReference type="ChEBI" id="CHEBI:140522"/>
        <dbReference type="ChEBI" id="CHEBI:140523"/>
        <dbReference type="EC" id="3.1.1.11"/>
    </reaction>
</comment>
<dbReference type="GO" id="GO:0030599">
    <property type="term" value="F:pectinesterase activity"/>
    <property type="evidence" value="ECO:0007669"/>
    <property type="project" value="UniProtKB-UniRule"/>
</dbReference>
<evidence type="ECO:0000256" key="1">
    <source>
        <dbReference type="ARBA" id="ARBA00008891"/>
    </source>
</evidence>
<evidence type="ECO:0000256" key="4">
    <source>
        <dbReference type="PROSITE-ProRule" id="PRU10040"/>
    </source>
</evidence>
<keyword evidence="8" id="KW-1185">Reference proteome</keyword>
<keyword evidence="2 5" id="KW-0378">Hydrolase</keyword>